<evidence type="ECO:0000256" key="2">
    <source>
        <dbReference type="ARBA" id="ARBA00023002"/>
    </source>
</evidence>
<dbReference type="InterPro" id="IPR020843">
    <property type="entry name" value="ER"/>
</dbReference>
<sequence length="338" mass="35536">MSILEATLPDSMQEITITAPGAPEVLQLRTVPLPRPIEGELLIRVEAAGINRPDVLQRQGKYPPPPGANPAPGLEIAGEVVGAGPGAQGFVLGDKVCALVNGGGYAQYCTVPATQALPWPTGLSAVQAAALPETFFTVWANVFMMGRVKAGDALLVHGGTSGIGTTALMLAREFGVRAFATAGSAEKCEAVRQLGAEPINHREQDFSREVLTATGGRGVDAILDIMGAAYFQRNIATLAMDGRLLVIGFLGGARAEQLDLAAVASRRLTITGSTMRGRTRDEKAVIARELQSMVWPALNAGRCLPLIHATFPLEQAAEAHRLMEGGDHIGKIVLEVAH</sequence>
<dbReference type="GO" id="GO:0016651">
    <property type="term" value="F:oxidoreductase activity, acting on NAD(P)H"/>
    <property type="evidence" value="ECO:0007669"/>
    <property type="project" value="TreeGrafter"/>
</dbReference>
<comment type="caution">
    <text evidence="4">The sequence shown here is derived from an EMBL/GenBank/DDBJ whole genome shotgun (WGS) entry which is preliminary data.</text>
</comment>
<dbReference type="SUPFAM" id="SSF51735">
    <property type="entry name" value="NAD(P)-binding Rossmann-fold domains"/>
    <property type="match status" value="1"/>
</dbReference>
<dbReference type="InterPro" id="IPR011032">
    <property type="entry name" value="GroES-like_sf"/>
</dbReference>
<protein>
    <submittedName>
        <fullName evidence="4">NAD(P)H-quinone oxidoreductase</fullName>
    </submittedName>
</protein>
<dbReference type="InterPro" id="IPR013149">
    <property type="entry name" value="ADH-like_C"/>
</dbReference>
<dbReference type="OrthoDB" id="9780520at2"/>
<evidence type="ECO:0000313" key="5">
    <source>
        <dbReference type="Proteomes" id="UP000269265"/>
    </source>
</evidence>
<accession>A0A3R8S8Y0</accession>
<name>A0A3R8S8Y0_9BURK</name>
<organism evidence="4 5">
    <name type="scientific">Aquabacterium soli</name>
    <dbReference type="NCBI Taxonomy" id="2493092"/>
    <lineage>
        <taxon>Bacteria</taxon>
        <taxon>Pseudomonadati</taxon>
        <taxon>Pseudomonadota</taxon>
        <taxon>Betaproteobacteria</taxon>
        <taxon>Burkholderiales</taxon>
        <taxon>Aquabacterium</taxon>
    </lineage>
</organism>
<evidence type="ECO:0000313" key="4">
    <source>
        <dbReference type="EMBL" id="RRS04280.1"/>
    </source>
</evidence>
<dbReference type="Proteomes" id="UP000269265">
    <property type="component" value="Unassembled WGS sequence"/>
</dbReference>
<keyword evidence="5" id="KW-1185">Reference proteome</keyword>
<dbReference type="NCBIfam" id="TIGR02824">
    <property type="entry name" value="quinone_pig3"/>
    <property type="match status" value="1"/>
</dbReference>
<dbReference type="SUPFAM" id="SSF50129">
    <property type="entry name" value="GroES-like"/>
    <property type="match status" value="1"/>
</dbReference>
<dbReference type="EMBL" id="RSED01000007">
    <property type="protein sequence ID" value="RRS04280.1"/>
    <property type="molecule type" value="Genomic_DNA"/>
</dbReference>
<dbReference type="GO" id="GO:0070402">
    <property type="term" value="F:NADPH binding"/>
    <property type="evidence" value="ECO:0007669"/>
    <property type="project" value="TreeGrafter"/>
</dbReference>
<dbReference type="PANTHER" id="PTHR48106">
    <property type="entry name" value="QUINONE OXIDOREDUCTASE PIG3-RELATED"/>
    <property type="match status" value="1"/>
</dbReference>
<dbReference type="AlphaFoldDB" id="A0A3R8S8Y0"/>
<proteinExistence type="predicted"/>
<dbReference type="CDD" id="cd05276">
    <property type="entry name" value="p53_inducible_oxidoreductase"/>
    <property type="match status" value="1"/>
</dbReference>
<dbReference type="PANTHER" id="PTHR48106:SF8">
    <property type="entry name" value="OS02G0805600 PROTEIN"/>
    <property type="match status" value="1"/>
</dbReference>
<feature type="domain" description="Enoyl reductase (ER)" evidence="3">
    <location>
        <begin position="21"/>
        <end position="334"/>
    </location>
</feature>
<dbReference type="SMART" id="SM00829">
    <property type="entry name" value="PKS_ER"/>
    <property type="match status" value="1"/>
</dbReference>
<dbReference type="InterPro" id="IPR014189">
    <property type="entry name" value="Quinone_OxRdtase_PIG3"/>
</dbReference>
<dbReference type="Pfam" id="PF08240">
    <property type="entry name" value="ADH_N"/>
    <property type="match status" value="1"/>
</dbReference>
<dbReference type="InterPro" id="IPR013154">
    <property type="entry name" value="ADH-like_N"/>
</dbReference>
<evidence type="ECO:0000259" key="3">
    <source>
        <dbReference type="SMART" id="SM00829"/>
    </source>
</evidence>
<dbReference type="Pfam" id="PF00107">
    <property type="entry name" value="ADH_zinc_N"/>
    <property type="match status" value="1"/>
</dbReference>
<dbReference type="InterPro" id="IPR036291">
    <property type="entry name" value="NAD(P)-bd_dom_sf"/>
</dbReference>
<gene>
    <name evidence="4" type="ORF">EIP75_10300</name>
</gene>
<reference evidence="4 5" key="1">
    <citation type="submission" date="2018-12" db="EMBL/GenBank/DDBJ databases">
        <title>The whole draft genome of Aquabacterium sp. SJQ9.</title>
        <authorList>
            <person name="Sun L."/>
            <person name="Gao X."/>
            <person name="Chen W."/>
            <person name="Huang K."/>
        </authorList>
    </citation>
    <scope>NUCLEOTIDE SEQUENCE [LARGE SCALE GENOMIC DNA]</scope>
    <source>
        <strain evidence="4 5">SJQ9</strain>
    </source>
</reference>
<keyword evidence="2" id="KW-0560">Oxidoreductase</keyword>
<dbReference type="Gene3D" id="3.40.50.720">
    <property type="entry name" value="NAD(P)-binding Rossmann-like Domain"/>
    <property type="match status" value="1"/>
</dbReference>
<keyword evidence="1" id="KW-0521">NADP</keyword>
<evidence type="ECO:0000256" key="1">
    <source>
        <dbReference type="ARBA" id="ARBA00022857"/>
    </source>
</evidence>
<dbReference type="Gene3D" id="3.90.180.10">
    <property type="entry name" value="Medium-chain alcohol dehydrogenases, catalytic domain"/>
    <property type="match status" value="1"/>
</dbReference>